<dbReference type="AlphaFoldDB" id="A0A7K5HMT2"/>
<dbReference type="SMART" id="SM01261">
    <property type="entry name" value="Thymopoietin"/>
    <property type="match status" value="1"/>
</dbReference>
<protein>
    <submittedName>
        <fullName evidence="12">LAP2B protein</fullName>
    </submittedName>
</protein>
<dbReference type="OrthoDB" id="10072362at2759"/>
<keyword evidence="4" id="KW-0597">Phosphoprotein</keyword>
<reference evidence="12 13" key="1">
    <citation type="submission" date="2019-09" db="EMBL/GenBank/DDBJ databases">
        <title>Bird 10,000 Genomes (B10K) Project - Family phase.</title>
        <authorList>
            <person name="Zhang G."/>
        </authorList>
    </citation>
    <scope>NUCLEOTIDE SEQUENCE [LARGE SCALE GENOMIC DNA]</scope>
    <source>
        <strain evidence="12">B10K-DU-003-44</strain>
        <tissue evidence="12">Muscle</tissue>
    </source>
</reference>
<evidence type="ECO:0000256" key="1">
    <source>
        <dbReference type="ARBA" id="ARBA00004123"/>
    </source>
</evidence>
<keyword evidence="13" id="KW-1185">Reference proteome</keyword>
<evidence type="ECO:0000259" key="10">
    <source>
        <dbReference type="PROSITE" id="PS50954"/>
    </source>
</evidence>
<dbReference type="Pfam" id="PF08198">
    <property type="entry name" value="Thymopoietin"/>
    <property type="match status" value="1"/>
</dbReference>
<feature type="non-terminal residue" evidence="12">
    <location>
        <position position="1"/>
    </location>
</feature>
<feature type="compositionally biased region" description="Low complexity" evidence="8">
    <location>
        <begin position="70"/>
        <end position="80"/>
    </location>
</feature>
<keyword evidence="9" id="KW-1133">Transmembrane helix</keyword>
<feature type="compositionally biased region" description="Polar residues" evidence="8">
    <location>
        <begin position="217"/>
        <end position="229"/>
    </location>
</feature>
<dbReference type="InterPro" id="IPR011015">
    <property type="entry name" value="LEM/LEM-like_dom_sf"/>
</dbReference>
<dbReference type="FunFam" id="1.10.720.40:FF:000003">
    <property type="entry name" value="thymopoietin isoform X1"/>
    <property type="match status" value="1"/>
</dbReference>
<dbReference type="Gene3D" id="1.10.720.40">
    <property type="match status" value="2"/>
</dbReference>
<evidence type="ECO:0000256" key="6">
    <source>
        <dbReference type="ARBA" id="ARBA00023125"/>
    </source>
</evidence>
<keyword evidence="9" id="KW-0812">Transmembrane</keyword>
<feature type="region of interest" description="Disordered" evidence="8">
    <location>
        <begin position="48"/>
        <end position="102"/>
    </location>
</feature>
<dbReference type="GO" id="GO:0003677">
    <property type="term" value="F:DNA binding"/>
    <property type="evidence" value="ECO:0007669"/>
    <property type="project" value="UniProtKB-KW"/>
</dbReference>
<accession>A0A7K5HMT2</accession>
<feature type="compositionally biased region" description="Basic and acidic residues" evidence="8">
    <location>
        <begin position="176"/>
        <end position="185"/>
    </location>
</feature>
<dbReference type="FunFam" id="1.10.720.40:FF:000002">
    <property type="entry name" value="Thymopoietin isoform alpha"/>
    <property type="match status" value="1"/>
</dbReference>
<evidence type="ECO:0000259" key="11">
    <source>
        <dbReference type="PROSITE" id="PS50955"/>
    </source>
</evidence>
<dbReference type="InterPro" id="IPR013146">
    <property type="entry name" value="LEM-like_dom"/>
</dbReference>
<feature type="domain" description="LEM-like" evidence="11">
    <location>
        <begin position="5"/>
        <end position="48"/>
    </location>
</feature>
<name>A0A7K5HMT2_CROSL</name>
<feature type="transmembrane region" description="Helical" evidence="9">
    <location>
        <begin position="404"/>
        <end position="422"/>
    </location>
</feature>
<dbReference type="InterPro" id="IPR003887">
    <property type="entry name" value="LEM_dom"/>
</dbReference>
<feature type="compositionally biased region" description="Basic and acidic residues" evidence="8">
    <location>
        <begin position="84"/>
        <end position="93"/>
    </location>
</feature>
<keyword evidence="7" id="KW-0539">Nucleus</keyword>
<keyword evidence="6" id="KW-0238">DNA-binding</keyword>
<feature type="domain" description="LEM" evidence="10">
    <location>
        <begin position="96"/>
        <end position="140"/>
    </location>
</feature>
<evidence type="ECO:0000256" key="4">
    <source>
        <dbReference type="ARBA" id="ARBA00022553"/>
    </source>
</evidence>
<dbReference type="Proteomes" id="UP000549499">
    <property type="component" value="Unassembled WGS sequence"/>
</dbReference>
<dbReference type="PROSITE" id="PS50954">
    <property type="entry name" value="LEM"/>
    <property type="match status" value="1"/>
</dbReference>
<dbReference type="InterPro" id="IPR051656">
    <property type="entry name" value="LEM_domain"/>
</dbReference>
<keyword evidence="5" id="KW-0007">Acetylation</keyword>
<evidence type="ECO:0000256" key="5">
    <source>
        <dbReference type="ARBA" id="ARBA00022990"/>
    </source>
</evidence>
<evidence type="ECO:0000256" key="8">
    <source>
        <dbReference type="SAM" id="MobiDB-lite"/>
    </source>
</evidence>
<evidence type="ECO:0000313" key="13">
    <source>
        <dbReference type="Proteomes" id="UP000549499"/>
    </source>
</evidence>
<evidence type="ECO:0000256" key="2">
    <source>
        <dbReference type="ARBA" id="ARBA00007744"/>
    </source>
</evidence>
<dbReference type="GO" id="GO:0005635">
    <property type="term" value="C:nuclear envelope"/>
    <property type="evidence" value="ECO:0007669"/>
    <property type="project" value="UniProtKB-ARBA"/>
</dbReference>
<comment type="similarity">
    <text evidence="2">Belongs to the LEM family.</text>
</comment>
<keyword evidence="3" id="KW-0488">Methylation</keyword>
<gene>
    <name evidence="12" type="primary">Tmpo_1</name>
    <name evidence="12" type="ORF">CROSUL_R06930</name>
</gene>
<feature type="region of interest" description="Disordered" evidence="8">
    <location>
        <begin position="217"/>
        <end position="251"/>
    </location>
</feature>
<evidence type="ECO:0000313" key="12">
    <source>
        <dbReference type="EMBL" id="NWS70489.1"/>
    </source>
</evidence>
<comment type="subcellular location">
    <subcellularLocation>
        <location evidence="1">Nucleus</location>
    </subcellularLocation>
</comment>
<proteinExistence type="inferred from homology"/>
<dbReference type="SMART" id="SM00540">
    <property type="entry name" value="LEM"/>
    <property type="match status" value="1"/>
</dbReference>
<dbReference type="CDD" id="cd12935">
    <property type="entry name" value="LEM_like"/>
    <property type="match status" value="1"/>
</dbReference>
<dbReference type="PANTHER" id="PTHR12019">
    <property type="entry name" value="LAMINA-ASSOCIATED POLYPEPTIDE THYMOPOIETIN"/>
    <property type="match status" value="1"/>
</dbReference>
<dbReference type="Pfam" id="PF03020">
    <property type="entry name" value="LEM"/>
    <property type="match status" value="1"/>
</dbReference>
<dbReference type="CDD" id="cd12940">
    <property type="entry name" value="LEM_LAP2_LEMD1"/>
    <property type="match status" value="1"/>
</dbReference>
<comment type="caution">
    <text evidence="12">The sequence shown here is derived from an EMBL/GenBank/DDBJ whole genome shotgun (WGS) entry which is preliminary data.</text>
</comment>
<feature type="region of interest" description="Disordered" evidence="8">
    <location>
        <begin position="145"/>
        <end position="185"/>
    </location>
</feature>
<evidence type="ECO:0000256" key="3">
    <source>
        <dbReference type="ARBA" id="ARBA00022481"/>
    </source>
</evidence>
<evidence type="ECO:0000256" key="9">
    <source>
        <dbReference type="SAM" id="Phobius"/>
    </source>
</evidence>
<organism evidence="12 13">
    <name type="scientific">Crotophaga sulcirostris</name>
    <name type="common">Groove-billed ani</name>
    <dbReference type="NCBI Taxonomy" id="33598"/>
    <lineage>
        <taxon>Eukaryota</taxon>
        <taxon>Metazoa</taxon>
        <taxon>Chordata</taxon>
        <taxon>Craniata</taxon>
        <taxon>Vertebrata</taxon>
        <taxon>Euteleostomi</taxon>
        <taxon>Archelosauria</taxon>
        <taxon>Archosauria</taxon>
        <taxon>Dinosauria</taxon>
        <taxon>Saurischia</taxon>
        <taxon>Theropoda</taxon>
        <taxon>Coelurosauria</taxon>
        <taxon>Aves</taxon>
        <taxon>Neognathae</taxon>
        <taxon>Neoaves</taxon>
        <taxon>Otidimorphae</taxon>
        <taxon>Cuculiformes</taxon>
        <taxon>Crotophagidae</taxon>
        <taxon>Crotophaga</taxon>
    </lineage>
</organism>
<dbReference type="PROSITE" id="PS50955">
    <property type="entry name" value="LEM_LIKE"/>
    <property type="match status" value="1"/>
</dbReference>
<dbReference type="EMBL" id="VYZB01000165">
    <property type="protein sequence ID" value="NWS70489.1"/>
    <property type="molecule type" value="Genomic_DNA"/>
</dbReference>
<dbReference type="SUPFAM" id="SSF63451">
    <property type="entry name" value="LEM domain"/>
    <property type="match status" value="2"/>
</dbReference>
<dbReference type="PANTHER" id="PTHR12019:SF9">
    <property type="entry name" value="THYMOPOIETIN"/>
    <property type="match status" value="1"/>
</dbReference>
<keyword evidence="9" id="KW-0472">Membrane</keyword>
<evidence type="ECO:0000256" key="7">
    <source>
        <dbReference type="ARBA" id="ARBA00023242"/>
    </source>
</evidence>
<feature type="non-terminal residue" evidence="12">
    <location>
        <position position="446"/>
    </location>
</feature>
<sequence>MPEFLADPSVLTKEKLKSELIANNVSLPGGEQRKDVYVQLYLQHLTARNPPAAAQPDFSSDEEREPTPLGARNRGAAAGRKATKKTDKPRPEEKDDLDITEMSNEDLLEQLVKYGLNPGPIVATTRKLYEKKLLKLMEQGPELKAPIPLPAISSTAENTRQNGNNDSDQYSDNEEDPKTEVRLEKREPLKARTKASVALKQRRVVDHNQTYSQDGVTETVWTSGSSKSGPLQAFSRESTRVSRRTPRKRVEATAQLPIDDAVITESTPIAETILTASNETLVVNRVAGNVKHAAPTLSISELSDMPRRTPKKPLMTPEVLERTHTEERRVERDILKEMFPYEVSTPTGISASCRKPIKGAASRPIEYSDFRMEETFSKYTPKYSTSTDIKTEKPPVKKERSVPLWIKILLFLVVSVFLFLVYQSMETNQGNPFSKYHSGPPQGGAK</sequence>
<feature type="compositionally biased region" description="Polar residues" evidence="8">
    <location>
        <begin position="152"/>
        <end position="168"/>
    </location>
</feature>